<protein>
    <recommendedName>
        <fullName evidence="2">D-aminoacyl-tRNA deacylase</fullName>
        <shortName evidence="2">DTD</shortName>
        <ecNumber evidence="2">3.1.1.96</ecNumber>
    </recommendedName>
    <alternativeName>
        <fullName evidence="2">Gly-tRNA(Ala) deacylase</fullName>
        <ecNumber evidence="2">3.1.1.-</ecNumber>
    </alternativeName>
</protein>
<evidence type="ECO:0000256" key="2">
    <source>
        <dbReference type="HAMAP-Rule" id="MF_00518"/>
    </source>
</evidence>
<comment type="function">
    <text evidence="2">An aminoacyl-tRNA editing enzyme that deacylates mischarged D-aminoacyl-tRNAs. Also deacylates mischarged glycyl-tRNA(Ala), protecting cells against glycine mischarging by AlaRS. Acts via tRNA-based rather than protein-based catalysis; rejects L-amino acids rather than detecting D-amino acids in the active site. By recycling D-aminoacyl-tRNA to D-amino acids and free tRNA molecules, this enzyme counteracts the toxicity associated with the formation of D-aminoacyl-tRNA entities in vivo and helps enforce protein L-homochirality.</text>
</comment>
<dbReference type="RefSeq" id="WP_126980948.1">
    <property type="nucleotide sequence ID" value="NZ_PQSP01000010.1"/>
</dbReference>
<organism evidence="3 4">
    <name type="scientific">Saezia sanguinis</name>
    <dbReference type="NCBI Taxonomy" id="1965230"/>
    <lineage>
        <taxon>Bacteria</taxon>
        <taxon>Pseudomonadati</taxon>
        <taxon>Pseudomonadota</taxon>
        <taxon>Betaproteobacteria</taxon>
        <taxon>Burkholderiales</taxon>
        <taxon>Saeziaceae</taxon>
        <taxon>Saezia</taxon>
    </lineage>
</organism>
<dbReference type="PANTHER" id="PTHR10472">
    <property type="entry name" value="D-TYROSYL-TRNA TYR DEACYLASE"/>
    <property type="match status" value="1"/>
</dbReference>
<evidence type="ECO:0000313" key="4">
    <source>
        <dbReference type="Proteomes" id="UP000286947"/>
    </source>
</evidence>
<comment type="subunit">
    <text evidence="2">Homodimer.</text>
</comment>
<dbReference type="GO" id="GO:0005737">
    <property type="term" value="C:cytoplasm"/>
    <property type="evidence" value="ECO:0007669"/>
    <property type="project" value="UniProtKB-SubCell"/>
</dbReference>
<dbReference type="EC" id="3.1.1.-" evidence="2"/>
<comment type="similarity">
    <text evidence="1 2">Belongs to the DTD family.</text>
</comment>
<dbReference type="InterPro" id="IPR003732">
    <property type="entry name" value="Daa-tRNA_deacyls_DTD"/>
</dbReference>
<evidence type="ECO:0000256" key="1">
    <source>
        <dbReference type="ARBA" id="ARBA00009673"/>
    </source>
</evidence>
<comment type="caution">
    <text evidence="3">The sequence shown here is derived from an EMBL/GenBank/DDBJ whole genome shotgun (WGS) entry which is preliminary data.</text>
</comment>
<dbReference type="PANTHER" id="PTHR10472:SF5">
    <property type="entry name" value="D-AMINOACYL-TRNA DEACYLASE 1"/>
    <property type="match status" value="1"/>
</dbReference>
<keyword evidence="2" id="KW-0963">Cytoplasm</keyword>
<dbReference type="SUPFAM" id="SSF69500">
    <property type="entry name" value="DTD-like"/>
    <property type="match status" value="1"/>
</dbReference>
<comment type="catalytic activity">
    <reaction evidence="2">
        <text>glycyl-tRNA(Ala) + H2O = tRNA(Ala) + glycine + H(+)</text>
        <dbReference type="Rhea" id="RHEA:53744"/>
        <dbReference type="Rhea" id="RHEA-COMP:9657"/>
        <dbReference type="Rhea" id="RHEA-COMP:13640"/>
        <dbReference type="ChEBI" id="CHEBI:15377"/>
        <dbReference type="ChEBI" id="CHEBI:15378"/>
        <dbReference type="ChEBI" id="CHEBI:57305"/>
        <dbReference type="ChEBI" id="CHEBI:78442"/>
        <dbReference type="ChEBI" id="CHEBI:78522"/>
    </reaction>
</comment>
<dbReference type="EC" id="3.1.1.96" evidence="2"/>
<dbReference type="Pfam" id="PF02580">
    <property type="entry name" value="Tyr_Deacylase"/>
    <property type="match status" value="1"/>
</dbReference>
<proteinExistence type="inferred from homology"/>
<dbReference type="GO" id="GO:0106026">
    <property type="term" value="F:Gly-tRNA(Ala) deacylase activity"/>
    <property type="evidence" value="ECO:0007669"/>
    <property type="project" value="UniProtKB-UniRule"/>
</dbReference>
<dbReference type="InterPro" id="IPR023509">
    <property type="entry name" value="DTD-like_sf"/>
</dbReference>
<keyword evidence="4" id="KW-1185">Reference proteome</keyword>
<keyword evidence="2" id="KW-0694">RNA-binding</keyword>
<dbReference type="Gene3D" id="3.50.80.10">
    <property type="entry name" value="D-tyrosyl-tRNA(Tyr) deacylase"/>
    <property type="match status" value="1"/>
</dbReference>
<evidence type="ECO:0000313" key="3">
    <source>
        <dbReference type="EMBL" id="RUS65700.1"/>
    </source>
</evidence>
<comment type="subcellular location">
    <subcellularLocation>
        <location evidence="2">Cytoplasm</location>
    </subcellularLocation>
</comment>
<dbReference type="GO" id="GO:0019478">
    <property type="term" value="P:D-amino acid catabolic process"/>
    <property type="evidence" value="ECO:0007669"/>
    <property type="project" value="UniProtKB-UniRule"/>
</dbReference>
<dbReference type="GO" id="GO:0000049">
    <property type="term" value="F:tRNA binding"/>
    <property type="evidence" value="ECO:0007669"/>
    <property type="project" value="UniProtKB-UniRule"/>
</dbReference>
<dbReference type="EMBL" id="PQSP01000010">
    <property type="protein sequence ID" value="RUS65700.1"/>
    <property type="molecule type" value="Genomic_DNA"/>
</dbReference>
<gene>
    <name evidence="2 3" type="primary">dtd</name>
    <name evidence="3" type="ORF">CUZ56_02786</name>
</gene>
<reference evidence="3 4" key="1">
    <citation type="submission" date="2018-01" db="EMBL/GenBank/DDBJ databases">
        <title>Saezia sanguinis gen. nov., sp. nov., in the order Burkholderiales isolated from human blood.</title>
        <authorList>
            <person name="Medina-Pascual M.J."/>
            <person name="Valdezate S."/>
            <person name="Monzon S."/>
            <person name="Cuesta I."/>
            <person name="Carrasco G."/>
            <person name="Villalon P."/>
            <person name="Saez-Nieto J.A."/>
        </authorList>
    </citation>
    <scope>NUCLEOTIDE SEQUENCE [LARGE SCALE GENOMIC DNA]</scope>
    <source>
        <strain evidence="3 4">CNM695-12</strain>
    </source>
</reference>
<accession>A0A433SAE1</accession>
<dbReference type="GO" id="GO:0043908">
    <property type="term" value="F:Ser(Gly)-tRNA(Ala) hydrolase activity"/>
    <property type="evidence" value="ECO:0007669"/>
    <property type="project" value="UniProtKB-UniRule"/>
</dbReference>
<dbReference type="Proteomes" id="UP000286947">
    <property type="component" value="Unassembled WGS sequence"/>
</dbReference>
<dbReference type="FunFam" id="3.50.80.10:FF:000001">
    <property type="entry name" value="D-aminoacyl-tRNA deacylase"/>
    <property type="match status" value="1"/>
</dbReference>
<dbReference type="GO" id="GO:0051500">
    <property type="term" value="F:D-tyrosyl-tRNA(Tyr) deacylase activity"/>
    <property type="evidence" value="ECO:0007669"/>
    <property type="project" value="TreeGrafter"/>
</dbReference>
<comment type="catalytic activity">
    <reaction evidence="2">
        <text>a D-aminoacyl-tRNA + H2O = a tRNA + a D-alpha-amino acid + H(+)</text>
        <dbReference type="Rhea" id="RHEA:13953"/>
        <dbReference type="Rhea" id="RHEA-COMP:10123"/>
        <dbReference type="Rhea" id="RHEA-COMP:10124"/>
        <dbReference type="ChEBI" id="CHEBI:15377"/>
        <dbReference type="ChEBI" id="CHEBI:15378"/>
        <dbReference type="ChEBI" id="CHEBI:59871"/>
        <dbReference type="ChEBI" id="CHEBI:78442"/>
        <dbReference type="ChEBI" id="CHEBI:79333"/>
        <dbReference type="EC" id="3.1.1.96"/>
    </reaction>
</comment>
<dbReference type="HAMAP" id="MF_00518">
    <property type="entry name" value="Deacylase_Dtd"/>
    <property type="match status" value="1"/>
</dbReference>
<sequence>MISIVQRVSQAHVEVAGQTIGKIGAGLLVLLCAEQNDTELEAGKMLDKILKLRIFTDQNGKMNHSLLNMDGNGQAGQMLIVSQFTLAADVTGGNRPSFSAAAPAAQGEALYRFFVDKARTALAHVATGEFGADMQIHLINNGPVTIPIRIEPAS</sequence>
<dbReference type="OrthoDB" id="9801395at2"/>
<keyword evidence="2" id="KW-0820">tRNA-binding</keyword>
<dbReference type="AlphaFoldDB" id="A0A433SAE1"/>
<comment type="domain">
    <text evidence="2">A Gly-cisPro motif from one monomer fits into the active site of the other monomer to allow specific chiral rejection of L-amino acids.</text>
</comment>
<keyword evidence="2 3" id="KW-0378">Hydrolase</keyword>
<feature type="short sequence motif" description="Gly-cisPro motif, important for rejection of L-amino acids" evidence="2">
    <location>
        <begin position="142"/>
        <end position="143"/>
    </location>
</feature>
<name>A0A433SAE1_9BURK</name>
<dbReference type="NCBIfam" id="TIGR00256">
    <property type="entry name" value="D-aminoacyl-tRNA deacylase"/>
    <property type="match status" value="1"/>
</dbReference>